<keyword evidence="2" id="KW-0479">Metal-binding</keyword>
<dbReference type="PROSITE" id="PS00086">
    <property type="entry name" value="CYTOCHROME_P450"/>
    <property type="match status" value="1"/>
</dbReference>
<dbReference type="InterPro" id="IPR017972">
    <property type="entry name" value="Cyt_P450_CS"/>
</dbReference>
<reference evidence="4 5" key="1">
    <citation type="submission" date="2024-04" db="EMBL/GenBank/DDBJ databases">
        <title>Isolation of an actinomycete strain from pig manure.</title>
        <authorList>
            <person name="Gong T."/>
            <person name="Yu Z."/>
            <person name="An M."/>
            <person name="Wei C."/>
            <person name="Yang W."/>
            <person name="Liu L."/>
        </authorList>
    </citation>
    <scope>NUCLEOTIDE SEQUENCE [LARGE SCALE GENOMIC DNA]</scope>
    <source>
        <strain evidence="4 5">ZF39</strain>
    </source>
</reference>
<dbReference type="Proteomes" id="UP001442841">
    <property type="component" value="Chromosome"/>
</dbReference>
<dbReference type="CDD" id="cd00302">
    <property type="entry name" value="cytochrome_P450"/>
    <property type="match status" value="1"/>
</dbReference>
<dbReference type="SUPFAM" id="SSF48264">
    <property type="entry name" value="Cytochrome P450"/>
    <property type="match status" value="1"/>
</dbReference>
<keyword evidence="2" id="KW-0503">Monooxygenase</keyword>
<dbReference type="PANTHER" id="PTHR46696:SF1">
    <property type="entry name" value="CYTOCHROME P450 YJIB-RELATED"/>
    <property type="match status" value="1"/>
</dbReference>
<dbReference type="InterPro" id="IPR002397">
    <property type="entry name" value="Cyt_P450_B"/>
</dbReference>
<evidence type="ECO:0000256" key="3">
    <source>
        <dbReference type="SAM" id="MobiDB-lite"/>
    </source>
</evidence>
<keyword evidence="2" id="KW-0349">Heme</keyword>
<proteinExistence type="inferred from homology"/>
<gene>
    <name evidence="4" type="ORF">AADG42_02670</name>
</gene>
<dbReference type="InterPro" id="IPR001128">
    <property type="entry name" value="Cyt_P450"/>
</dbReference>
<keyword evidence="5" id="KW-1185">Reference proteome</keyword>
<dbReference type="RefSeq" id="WP_425307687.1">
    <property type="nucleotide sequence ID" value="NZ_CP154795.1"/>
</dbReference>
<dbReference type="PANTHER" id="PTHR46696">
    <property type="entry name" value="P450, PUTATIVE (EUROFUNG)-RELATED"/>
    <property type="match status" value="1"/>
</dbReference>
<evidence type="ECO:0000313" key="4">
    <source>
        <dbReference type="EMBL" id="XAN06254.1"/>
    </source>
</evidence>
<evidence type="ECO:0000313" key="5">
    <source>
        <dbReference type="Proteomes" id="UP001442841"/>
    </source>
</evidence>
<name>A0ABZ3FJQ7_9ACTN</name>
<dbReference type="Gene3D" id="1.10.630.10">
    <property type="entry name" value="Cytochrome P450"/>
    <property type="match status" value="1"/>
</dbReference>
<comment type="similarity">
    <text evidence="1 2">Belongs to the cytochrome P450 family.</text>
</comment>
<dbReference type="EMBL" id="CP154795">
    <property type="protein sequence ID" value="XAN06254.1"/>
    <property type="molecule type" value="Genomic_DNA"/>
</dbReference>
<evidence type="ECO:0000256" key="1">
    <source>
        <dbReference type="ARBA" id="ARBA00010617"/>
    </source>
</evidence>
<accession>A0ABZ3FJQ7</accession>
<feature type="compositionally biased region" description="Basic and acidic residues" evidence="3">
    <location>
        <begin position="11"/>
        <end position="22"/>
    </location>
</feature>
<dbReference type="PRINTS" id="PR00385">
    <property type="entry name" value="P450"/>
</dbReference>
<dbReference type="InterPro" id="IPR036396">
    <property type="entry name" value="Cyt_P450_sf"/>
</dbReference>
<keyword evidence="2" id="KW-0560">Oxidoreductase</keyword>
<protein>
    <submittedName>
        <fullName evidence="4">Cytochrome P450</fullName>
    </submittedName>
</protein>
<organism evidence="4 5">
    <name type="scientific">Ammonicoccus fulvus</name>
    <dbReference type="NCBI Taxonomy" id="3138240"/>
    <lineage>
        <taxon>Bacteria</taxon>
        <taxon>Bacillati</taxon>
        <taxon>Actinomycetota</taxon>
        <taxon>Actinomycetes</taxon>
        <taxon>Propionibacteriales</taxon>
        <taxon>Propionibacteriaceae</taxon>
        <taxon>Ammonicoccus</taxon>
    </lineage>
</organism>
<dbReference type="PRINTS" id="PR00359">
    <property type="entry name" value="BP450"/>
</dbReference>
<dbReference type="Pfam" id="PF00067">
    <property type="entry name" value="p450"/>
    <property type="match status" value="1"/>
</dbReference>
<keyword evidence="2" id="KW-0408">Iron</keyword>
<evidence type="ECO:0000256" key="2">
    <source>
        <dbReference type="RuleBase" id="RU000461"/>
    </source>
</evidence>
<feature type="region of interest" description="Disordered" evidence="3">
    <location>
        <begin position="1"/>
        <end position="30"/>
    </location>
</feature>
<sequence length="409" mass="45862">MTDTEPSGVPDQRRARRPDEPSTPRVEQGPRVWRIRSLEAAREVLRARHATTQAGFTAEAIPHRLRHHPILVSDGPLHDEQRSKVARFFAPMVVAKGYMGHLESVADRLLTQADPPVTVDELALHYSVEVTARIVGLTESPVPAMSRRLVSFFNQPPFDLTKPRLGRTNRQWARAALNALVPIGRFYWQDVRPAIRRRRARPADDIISHLIAEGYSNTDILIECVTYGTAGMVTTREFICMAVWHLLDNPDLLARYRAGDPRERHAILNEIIRLEPVVGHLYRRVQQPLRVHDGPDTFDLAPGDLVDVCVRAVNTDERAVGEEAYALRPGRTLPPRLDASVMSFGDGAHRCPGQPLALTETDVLLTRLLELAPWLVSRPSVSWDALIEGYRLRGLVVAWNAGRSGQGRP</sequence>